<protein>
    <submittedName>
        <fullName evidence="6">Histidyl-tRNA synthetase</fullName>
    </submittedName>
</protein>
<dbReference type="InterPro" id="IPR036621">
    <property type="entry name" value="Anticodon-bd_dom_sf"/>
</dbReference>
<evidence type="ECO:0000256" key="1">
    <source>
        <dbReference type="ARBA" id="ARBA00008226"/>
    </source>
</evidence>
<dbReference type="EMBL" id="BLLF01005046">
    <property type="protein sequence ID" value="GFH30655.1"/>
    <property type="molecule type" value="Genomic_DNA"/>
</dbReference>
<dbReference type="PANTHER" id="PTHR11476:SF7">
    <property type="entry name" value="HISTIDINE--TRNA LIGASE"/>
    <property type="match status" value="1"/>
</dbReference>
<dbReference type="FunFam" id="3.40.50.800:FF:000012">
    <property type="entry name" value="Histidine--tRNA ligase, cytoplasmic"/>
    <property type="match status" value="1"/>
</dbReference>
<accession>A0A6A0AD84</accession>
<name>A0A6A0AD84_HAELA</name>
<evidence type="ECO:0000256" key="4">
    <source>
        <dbReference type="ARBA" id="ARBA00022917"/>
    </source>
</evidence>
<evidence type="ECO:0000256" key="3">
    <source>
        <dbReference type="ARBA" id="ARBA00022840"/>
    </source>
</evidence>
<dbReference type="GO" id="GO:0005829">
    <property type="term" value="C:cytosol"/>
    <property type="evidence" value="ECO:0007669"/>
    <property type="project" value="TreeGrafter"/>
</dbReference>
<reference evidence="6 7" key="1">
    <citation type="submission" date="2020-02" db="EMBL/GenBank/DDBJ databases">
        <title>Draft genome sequence of Haematococcus lacustris strain NIES-144.</title>
        <authorList>
            <person name="Morimoto D."/>
            <person name="Nakagawa S."/>
            <person name="Yoshida T."/>
            <person name="Sawayama S."/>
        </authorList>
    </citation>
    <scope>NUCLEOTIDE SEQUENCE [LARGE SCALE GENOMIC DNA]</scope>
    <source>
        <strain evidence="6 7">NIES-144</strain>
    </source>
</reference>
<dbReference type="InterPro" id="IPR033656">
    <property type="entry name" value="HisRS_anticodon"/>
</dbReference>
<keyword evidence="2" id="KW-0547">Nucleotide-binding</keyword>
<dbReference type="Gene3D" id="3.40.50.800">
    <property type="entry name" value="Anticodon-binding domain"/>
    <property type="match status" value="1"/>
</dbReference>
<dbReference type="AlphaFoldDB" id="A0A6A0AD84"/>
<dbReference type="CDD" id="cd00859">
    <property type="entry name" value="HisRS_anticodon"/>
    <property type="match status" value="1"/>
</dbReference>
<sequence>MAICNDLWAAGIKAEYGYKPNPKMGDQLNYALEEGIPFMVLFGEEELAAGNVKIKDMEAKSEDVVTLAELVPALLSRLAGKQQSSAGM</sequence>
<keyword evidence="3" id="KW-0067">ATP-binding</keyword>
<dbReference type="GO" id="GO:0004821">
    <property type="term" value="F:histidine-tRNA ligase activity"/>
    <property type="evidence" value="ECO:0007669"/>
    <property type="project" value="TreeGrafter"/>
</dbReference>
<organism evidence="6 7">
    <name type="scientific">Haematococcus lacustris</name>
    <name type="common">Green alga</name>
    <name type="synonym">Haematococcus pluvialis</name>
    <dbReference type="NCBI Taxonomy" id="44745"/>
    <lineage>
        <taxon>Eukaryota</taxon>
        <taxon>Viridiplantae</taxon>
        <taxon>Chlorophyta</taxon>
        <taxon>core chlorophytes</taxon>
        <taxon>Chlorophyceae</taxon>
        <taxon>CS clade</taxon>
        <taxon>Chlamydomonadales</taxon>
        <taxon>Haematococcaceae</taxon>
        <taxon>Haematococcus</taxon>
    </lineage>
</organism>
<keyword evidence="7" id="KW-1185">Reference proteome</keyword>
<dbReference type="InterPro" id="IPR004154">
    <property type="entry name" value="Anticodon-bd"/>
</dbReference>
<comment type="caution">
    <text evidence="6">The sequence shown here is derived from an EMBL/GenBank/DDBJ whole genome shotgun (WGS) entry which is preliminary data.</text>
</comment>
<dbReference type="Proteomes" id="UP000485058">
    <property type="component" value="Unassembled WGS sequence"/>
</dbReference>
<proteinExistence type="inferred from homology"/>
<dbReference type="SUPFAM" id="SSF52954">
    <property type="entry name" value="Class II aaRS ABD-related"/>
    <property type="match status" value="1"/>
</dbReference>
<dbReference type="GO" id="GO:0006427">
    <property type="term" value="P:histidyl-tRNA aminoacylation"/>
    <property type="evidence" value="ECO:0007669"/>
    <property type="project" value="TreeGrafter"/>
</dbReference>
<evidence type="ECO:0000256" key="2">
    <source>
        <dbReference type="ARBA" id="ARBA00022741"/>
    </source>
</evidence>
<dbReference type="PANTHER" id="PTHR11476">
    <property type="entry name" value="HISTIDYL-TRNA SYNTHETASE"/>
    <property type="match status" value="1"/>
</dbReference>
<gene>
    <name evidence="6" type="ORF">HaLaN_29544</name>
</gene>
<comment type="similarity">
    <text evidence="1">Belongs to the class-II aminoacyl-tRNA synthetase family.</text>
</comment>
<evidence type="ECO:0000259" key="5">
    <source>
        <dbReference type="Pfam" id="PF03129"/>
    </source>
</evidence>
<dbReference type="GO" id="GO:0005524">
    <property type="term" value="F:ATP binding"/>
    <property type="evidence" value="ECO:0007669"/>
    <property type="project" value="UniProtKB-KW"/>
</dbReference>
<dbReference type="GO" id="GO:0003723">
    <property type="term" value="F:RNA binding"/>
    <property type="evidence" value="ECO:0007669"/>
    <property type="project" value="TreeGrafter"/>
</dbReference>
<dbReference type="Pfam" id="PF03129">
    <property type="entry name" value="HGTP_anticodon"/>
    <property type="match status" value="1"/>
</dbReference>
<keyword evidence="6" id="KW-0030">Aminoacyl-tRNA synthetase</keyword>
<feature type="domain" description="Anticodon-binding" evidence="5">
    <location>
        <begin position="3"/>
        <end position="75"/>
    </location>
</feature>
<keyword evidence="6" id="KW-0436">Ligase</keyword>
<keyword evidence="4" id="KW-0648">Protein biosynthesis</keyword>
<evidence type="ECO:0000313" key="6">
    <source>
        <dbReference type="EMBL" id="GFH30655.1"/>
    </source>
</evidence>
<dbReference type="GO" id="GO:0005739">
    <property type="term" value="C:mitochondrion"/>
    <property type="evidence" value="ECO:0007669"/>
    <property type="project" value="TreeGrafter"/>
</dbReference>
<evidence type="ECO:0000313" key="7">
    <source>
        <dbReference type="Proteomes" id="UP000485058"/>
    </source>
</evidence>
<dbReference type="GO" id="GO:0032543">
    <property type="term" value="P:mitochondrial translation"/>
    <property type="evidence" value="ECO:0007669"/>
    <property type="project" value="TreeGrafter"/>
</dbReference>